<evidence type="ECO:0000256" key="4">
    <source>
        <dbReference type="ARBA" id="ARBA00022691"/>
    </source>
</evidence>
<evidence type="ECO:0000256" key="2">
    <source>
        <dbReference type="ARBA" id="ARBA00022603"/>
    </source>
</evidence>
<dbReference type="GO" id="GO:0008757">
    <property type="term" value="F:S-adenosylmethionine-dependent methyltransferase activity"/>
    <property type="evidence" value="ECO:0007669"/>
    <property type="project" value="TreeGrafter"/>
</dbReference>
<dbReference type="GO" id="GO:0035657">
    <property type="term" value="C:eRF1 methyltransferase complex"/>
    <property type="evidence" value="ECO:0007669"/>
    <property type="project" value="TreeGrafter"/>
</dbReference>
<dbReference type="PANTHER" id="PTHR45875:SF1">
    <property type="entry name" value="METHYLTRANSFERASE N6AMT1"/>
    <property type="match status" value="1"/>
</dbReference>
<dbReference type="InterPro" id="IPR055487">
    <property type="entry name" value="DUF7059"/>
</dbReference>
<evidence type="ECO:0000256" key="3">
    <source>
        <dbReference type="ARBA" id="ARBA00022679"/>
    </source>
</evidence>
<feature type="domain" description="DUF7782" evidence="7">
    <location>
        <begin position="405"/>
        <end position="509"/>
    </location>
</feature>
<accession>A0A3D9UTJ3</accession>
<dbReference type="GO" id="GO:0008170">
    <property type="term" value="F:N-methyltransferase activity"/>
    <property type="evidence" value="ECO:0007669"/>
    <property type="project" value="UniProtKB-ARBA"/>
</dbReference>
<keyword evidence="2 8" id="KW-0489">Methyltransferase</keyword>
<dbReference type="GO" id="GO:0032259">
    <property type="term" value="P:methylation"/>
    <property type="evidence" value="ECO:0007669"/>
    <property type="project" value="UniProtKB-KW"/>
</dbReference>
<evidence type="ECO:0000259" key="7">
    <source>
        <dbReference type="Pfam" id="PF25004"/>
    </source>
</evidence>
<feature type="domain" description="Methyltransferase small" evidence="5">
    <location>
        <begin position="158"/>
        <end position="287"/>
    </location>
</feature>
<dbReference type="Gene3D" id="3.40.50.150">
    <property type="entry name" value="Vaccinia Virus protein VP39"/>
    <property type="match status" value="1"/>
</dbReference>
<dbReference type="PANTHER" id="PTHR45875">
    <property type="entry name" value="METHYLTRANSFERASE N6AMT1"/>
    <property type="match status" value="1"/>
</dbReference>
<evidence type="ECO:0000256" key="1">
    <source>
        <dbReference type="ARBA" id="ARBA00006149"/>
    </source>
</evidence>
<dbReference type="CDD" id="cd02440">
    <property type="entry name" value="AdoMet_MTases"/>
    <property type="match status" value="1"/>
</dbReference>
<proteinExistence type="inferred from homology"/>
<evidence type="ECO:0000313" key="9">
    <source>
        <dbReference type="Proteomes" id="UP000256253"/>
    </source>
</evidence>
<name>A0A3D9UTJ3_9MICO</name>
<dbReference type="SUPFAM" id="SSF53335">
    <property type="entry name" value="S-adenosyl-L-methionine-dependent methyltransferases"/>
    <property type="match status" value="1"/>
</dbReference>
<comment type="similarity">
    <text evidence="1">Belongs to the eukaryotic/archaeal PrmC-related family.</text>
</comment>
<dbReference type="InterPro" id="IPR007848">
    <property type="entry name" value="Small_mtfrase_dom"/>
</dbReference>
<dbReference type="InterPro" id="IPR002052">
    <property type="entry name" value="DNA_methylase_N6_adenine_CS"/>
</dbReference>
<protein>
    <submittedName>
        <fullName evidence="8">Methyltransferase family protein</fullName>
    </submittedName>
</protein>
<gene>
    <name evidence="8" type="ORF">DFJ65_0954</name>
</gene>
<dbReference type="AlphaFoldDB" id="A0A3D9UTJ3"/>
<dbReference type="InterPro" id="IPR029063">
    <property type="entry name" value="SAM-dependent_MTases_sf"/>
</dbReference>
<evidence type="ECO:0000313" key="8">
    <source>
        <dbReference type="EMBL" id="REF29965.1"/>
    </source>
</evidence>
<organism evidence="8 9">
    <name type="scientific">Calidifontibacter indicus</name>
    <dbReference type="NCBI Taxonomy" id="419650"/>
    <lineage>
        <taxon>Bacteria</taxon>
        <taxon>Bacillati</taxon>
        <taxon>Actinomycetota</taxon>
        <taxon>Actinomycetes</taxon>
        <taxon>Micrococcales</taxon>
        <taxon>Dermacoccaceae</taxon>
        <taxon>Calidifontibacter</taxon>
    </lineage>
</organism>
<dbReference type="PROSITE" id="PS00092">
    <property type="entry name" value="N6_MTASE"/>
    <property type="match status" value="1"/>
</dbReference>
<dbReference type="EMBL" id="QTUA01000001">
    <property type="protein sequence ID" value="REF29965.1"/>
    <property type="molecule type" value="Genomic_DNA"/>
</dbReference>
<dbReference type="InterPro" id="IPR056684">
    <property type="entry name" value="DUF7782"/>
</dbReference>
<dbReference type="Pfam" id="PF05175">
    <property type="entry name" value="MTS"/>
    <property type="match status" value="1"/>
</dbReference>
<evidence type="ECO:0000259" key="6">
    <source>
        <dbReference type="Pfam" id="PF23186"/>
    </source>
</evidence>
<dbReference type="InterPro" id="IPR052190">
    <property type="entry name" value="Euk-Arch_PrmC-MTase"/>
</dbReference>
<evidence type="ECO:0000259" key="5">
    <source>
        <dbReference type="Pfam" id="PF05175"/>
    </source>
</evidence>
<keyword evidence="3 8" id="KW-0808">Transferase</keyword>
<reference evidence="8 9" key="1">
    <citation type="submission" date="2018-08" db="EMBL/GenBank/DDBJ databases">
        <title>Sequencing the genomes of 1000 actinobacteria strains.</title>
        <authorList>
            <person name="Klenk H.-P."/>
        </authorList>
    </citation>
    <scope>NUCLEOTIDE SEQUENCE [LARGE SCALE GENOMIC DNA]</scope>
    <source>
        <strain evidence="8 9">DSM 22967</strain>
    </source>
</reference>
<dbReference type="Pfam" id="PF25004">
    <property type="entry name" value="DUF7782"/>
    <property type="match status" value="1"/>
</dbReference>
<dbReference type="Pfam" id="PF23186">
    <property type="entry name" value="DUF7059"/>
    <property type="match status" value="1"/>
</dbReference>
<dbReference type="Proteomes" id="UP000256253">
    <property type="component" value="Unassembled WGS sequence"/>
</dbReference>
<comment type="caution">
    <text evidence="8">The sequence shown here is derived from an EMBL/GenBank/DDBJ whole genome shotgun (WGS) entry which is preliminary data.</text>
</comment>
<keyword evidence="4" id="KW-0949">S-adenosyl-L-methionine</keyword>
<sequence length="511" mass="55302">MTFMPSSPVRTPQTHADSTGLRVLPEVLAALDADLRAADFTVDGVQQRLGPVASAALDREQSVPAKRVVTTDAPLDVLIRLFGLGGAERDEHIDAALPGCRAAGLRALGLLDDDGRARFDLHPHADEAHSWWVLSDLSELVTGGPLPDDYVLGIGGASTTLASWTVRRPAGRALDLGAGCGIQALHLDAHVRQVVATDIAARAVEILEFNAALAGTDWQVRRGSLFEPVAGERFELIVSNPPFVITPRVAGVPLMEYRDGGMVGDSLVRTVVHQVEAHLEPGGVAQLLGNWEVPAGTDWQDVVRQWLAPTELDAWVVQRETQDPAEYAELWIRDGGHRPGTEAYERMYAAWLDDFDARGVASIGFGVITLQRPATKRRRFQVLEEHSGPVASPMGPAVDAELAALTWCAEHPDEVLDQNWRVADDVTEERFAAPGADDPSVIRITQVGGLGRQLHIDTAISAYLSVADGDLTARQALVAIATLLERDERDLLERAQPIVTRLVETGFLVRT</sequence>
<keyword evidence="9" id="KW-1185">Reference proteome</keyword>
<dbReference type="GO" id="GO:0008276">
    <property type="term" value="F:protein methyltransferase activity"/>
    <property type="evidence" value="ECO:0007669"/>
    <property type="project" value="TreeGrafter"/>
</dbReference>
<feature type="domain" description="DUF7059" evidence="6">
    <location>
        <begin position="37"/>
        <end position="116"/>
    </location>
</feature>
<dbReference type="GO" id="GO:0003676">
    <property type="term" value="F:nucleic acid binding"/>
    <property type="evidence" value="ECO:0007669"/>
    <property type="project" value="InterPro"/>
</dbReference>